<reference evidence="2 3" key="1">
    <citation type="submission" date="2024-06" db="EMBL/GenBank/DDBJ databases">
        <authorList>
            <person name="Pan Q."/>
            <person name="Wen M."/>
            <person name="Jouanno E."/>
            <person name="Zahm M."/>
            <person name="Klopp C."/>
            <person name="Cabau C."/>
            <person name="Louis A."/>
            <person name="Berthelot C."/>
            <person name="Parey E."/>
            <person name="Roest Crollius H."/>
            <person name="Montfort J."/>
            <person name="Robinson-Rechavi M."/>
            <person name="Bouchez O."/>
            <person name="Lampietro C."/>
            <person name="Lopez Roques C."/>
            <person name="Donnadieu C."/>
            <person name="Postlethwait J."/>
            <person name="Bobe J."/>
            <person name="Verreycken H."/>
            <person name="Guiguen Y."/>
        </authorList>
    </citation>
    <scope>NUCLEOTIDE SEQUENCE [LARGE SCALE GENOMIC DNA]</scope>
    <source>
        <strain evidence="2">Up_M1</strain>
        <tissue evidence="2">Testis</tissue>
    </source>
</reference>
<comment type="caution">
    <text evidence="2">The sequence shown here is derived from an EMBL/GenBank/DDBJ whole genome shotgun (WGS) entry which is preliminary data.</text>
</comment>
<feature type="region of interest" description="Disordered" evidence="1">
    <location>
        <begin position="1"/>
        <end position="53"/>
    </location>
</feature>
<accession>A0ABD0VXY8</accession>
<dbReference type="AlphaFoldDB" id="A0ABD0VXY8"/>
<dbReference type="Proteomes" id="UP001557470">
    <property type="component" value="Unassembled WGS sequence"/>
</dbReference>
<dbReference type="EMBL" id="JAGEUA010000011">
    <property type="protein sequence ID" value="KAL0962440.1"/>
    <property type="molecule type" value="Genomic_DNA"/>
</dbReference>
<protein>
    <submittedName>
        <fullName evidence="2">Uncharacterized protein</fullName>
    </submittedName>
</protein>
<keyword evidence="3" id="KW-1185">Reference proteome</keyword>
<feature type="compositionally biased region" description="Basic and acidic residues" evidence="1">
    <location>
        <begin position="1"/>
        <end position="10"/>
    </location>
</feature>
<evidence type="ECO:0000313" key="2">
    <source>
        <dbReference type="EMBL" id="KAL0962440.1"/>
    </source>
</evidence>
<sequence>MTRDHGDRRNYVMKQLKRVERKHREETLQSSHRSPESRPGHSSSNQGDPVCCLAETDPSSPTCPITHTIHQSLNQSIVCITDQQLKTNSYSPC</sequence>
<evidence type="ECO:0000256" key="1">
    <source>
        <dbReference type="SAM" id="MobiDB-lite"/>
    </source>
</evidence>
<proteinExistence type="predicted"/>
<feature type="compositionally biased region" description="Basic and acidic residues" evidence="1">
    <location>
        <begin position="22"/>
        <end position="39"/>
    </location>
</feature>
<organism evidence="2 3">
    <name type="scientific">Umbra pygmaea</name>
    <name type="common">Eastern mudminnow</name>
    <dbReference type="NCBI Taxonomy" id="75934"/>
    <lineage>
        <taxon>Eukaryota</taxon>
        <taxon>Metazoa</taxon>
        <taxon>Chordata</taxon>
        <taxon>Craniata</taxon>
        <taxon>Vertebrata</taxon>
        <taxon>Euteleostomi</taxon>
        <taxon>Actinopterygii</taxon>
        <taxon>Neopterygii</taxon>
        <taxon>Teleostei</taxon>
        <taxon>Protacanthopterygii</taxon>
        <taxon>Esociformes</taxon>
        <taxon>Umbridae</taxon>
        <taxon>Umbra</taxon>
    </lineage>
</organism>
<gene>
    <name evidence="2" type="ORF">UPYG_G00340050</name>
</gene>
<name>A0ABD0VXY8_UMBPY</name>
<evidence type="ECO:0000313" key="3">
    <source>
        <dbReference type="Proteomes" id="UP001557470"/>
    </source>
</evidence>